<dbReference type="RNAct" id="D3Z6J4">
    <property type="molecule type" value="protein"/>
</dbReference>
<dbReference type="SUPFAM" id="SSF48726">
    <property type="entry name" value="Immunoglobulin"/>
    <property type="match status" value="1"/>
</dbReference>
<dbReference type="PROSITE" id="PS50835">
    <property type="entry name" value="IG_LIKE"/>
    <property type="match status" value="1"/>
</dbReference>
<dbReference type="InterPro" id="IPR036179">
    <property type="entry name" value="Ig-like_dom_sf"/>
</dbReference>
<dbReference type="PhylomeDB" id="D3Z6J4"/>
<dbReference type="PANTHER" id="PTHR23267">
    <property type="entry name" value="IMMUNOGLOBULIN LIGHT CHAIN"/>
    <property type="match status" value="1"/>
</dbReference>
<sequence length="130" mass="14356">MASHKWAQSIGPMVHAFFMKPAPGFFQPTLTQPDAFSVFPGQDAHLSCTINSQHATAGDIGVSWYQQQPGSAPHLLYYYAEEEHYRPADIPDRFSATVDAAHNACILTISPVLPEDDADYFCSIAHTFEP</sequence>
<dbReference type="PeptideAtlas" id="D3Z6J4"/>
<dbReference type="InterPro" id="IPR007110">
    <property type="entry name" value="Ig-like_dom"/>
</dbReference>
<keyword evidence="4" id="KW-1185">Reference proteome</keyword>
<dbReference type="AlphaFoldDB" id="D3Z6J4"/>
<accession>D3Z6J4</accession>
<evidence type="ECO:0000259" key="1">
    <source>
        <dbReference type="PROSITE" id="PS50835"/>
    </source>
</evidence>
<dbReference type="Proteomes" id="UP000000589">
    <property type="component" value="Chromosome 10"/>
</dbReference>
<dbReference type="Antibodypedia" id="298">
    <property type="antibodies" value="108 antibodies from 25 providers"/>
</dbReference>
<organism evidence="2 4">
    <name type="scientific">Mus musculus</name>
    <name type="common">Mouse</name>
    <dbReference type="NCBI Taxonomy" id="10090"/>
    <lineage>
        <taxon>Eukaryota</taxon>
        <taxon>Metazoa</taxon>
        <taxon>Chordata</taxon>
        <taxon>Craniata</taxon>
        <taxon>Vertebrata</taxon>
        <taxon>Euteleostomi</taxon>
        <taxon>Mammalia</taxon>
        <taxon>Eutheria</taxon>
        <taxon>Euarchontoglires</taxon>
        <taxon>Glires</taxon>
        <taxon>Rodentia</taxon>
        <taxon>Myomorpha</taxon>
        <taxon>Muroidea</taxon>
        <taxon>Muridae</taxon>
        <taxon>Murinae</taxon>
        <taxon>Mus</taxon>
        <taxon>Mus</taxon>
    </lineage>
</organism>
<dbReference type="GeneID" id="22364"/>
<gene>
    <name evidence="2 3" type="primary">Vpreb3</name>
</gene>
<evidence type="ECO:0000313" key="3">
    <source>
        <dbReference type="MGI" id="MGI:98938"/>
    </source>
</evidence>
<dbReference type="RefSeq" id="NP_001415808.1">
    <property type="nucleotide sequence ID" value="NM_001428879.1"/>
</dbReference>
<dbReference type="GeneTree" id="ENSGT00940000161808"/>
<dbReference type="FunFam" id="2.60.40.10:FF:001336">
    <property type="entry name" value="V-set pre-B cell surrogate light chain 3"/>
    <property type="match status" value="1"/>
</dbReference>
<dbReference type="MGI" id="MGI:98938">
    <property type="gene designation" value="Vpreb3"/>
</dbReference>
<reference evidence="2" key="4">
    <citation type="submission" date="2025-09" db="UniProtKB">
        <authorList>
            <consortium name="Ensembl"/>
        </authorList>
    </citation>
    <scope>IDENTIFICATION</scope>
    <source>
        <strain evidence="2">C57BL/6J</strain>
    </source>
</reference>
<feature type="domain" description="Ig-like" evidence="1">
    <location>
        <begin position="28"/>
        <end position="130"/>
    </location>
</feature>
<dbReference type="Bgee" id="ENSMUSG00000000903">
    <property type="expression patterns" value="Expressed in femorotibial joint and 56 other cell types or tissues"/>
</dbReference>
<name>D3Z6J4_MOUSE</name>
<dbReference type="InParanoid" id="D3Z6J4"/>
<dbReference type="Ensembl" id="ENSMUST00000121151.2">
    <property type="protein sequence ID" value="ENSMUSP00000113205.2"/>
    <property type="gene ID" value="ENSMUSG00000000903.4"/>
</dbReference>
<dbReference type="AGR" id="MGI:98938"/>
<dbReference type="GO" id="GO:0006955">
    <property type="term" value="P:immune response"/>
    <property type="evidence" value="ECO:0000318"/>
    <property type="project" value="GO_Central"/>
</dbReference>
<dbReference type="SMART" id="SM00406">
    <property type="entry name" value="IGv"/>
    <property type="match status" value="1"/>
</dbReference>
<dbReference type="OrthoDB" id="6103117at2759"/>
<dbReference type="InterPro" id="IPR013783">
    <property type="entry name" value="Ig-like_fold"/>
</dbReference>
<dbReference type="Pfam" id="PF07686">
    <property type="entry name" value="V-set"/>
    <property type="match status" value="1"/>
</dbReference>
<dbReference type="Gene3D" id="2.60.40.10">
    <property type="entry name" value="Immunoglobulins"/>
    <property type="match status" value="1"/>
</dbReference>
<dbReference type="InterPro" id="IPR050150">
    <property type="entry name" value="IgV_Light_Chain"/>
</dbReference>
<dbReference type="FunCoup" id="D3Z6J4">
    <property type="interactions" value="559"/>
</dbReference>
<dbReference type="CTD" id="29802"/>
<reference evidence="2 4" key="1">
    <citation type="journal article" date="2009" name="PLoS Biol.">
        <title>Lineage-specific biology revealed by a finished genome assembly of the mouse.</title>
        <authorList>
            <consortium name="Mouse Genome Sequencing Consortium"/>
            <person name="Church D.M."/>
            <person name="Goodstadt L."/>
            <person name="Hillier L.W."/>
            <person name="Zody M.C."/>
            <person name="Goldstein S."/>
            <person name="She X."/>
            <person name="Bult C.J."/>
            <person name="Agarwala R."/>
            <person name="Cherry J.L."/>
            <person name="DiCuccio M."/>
            <person name="Hlavina W."/>
            <person name="Kapustin Y."/>
            <person name="Meric P."/>
            <person name="Maglott D."/>
            <person name="Birtle Z."/>
            <person name="Marques A.C."/>
            <person name="Graves T."/>
            <person name="Zhou S."/>
            <person name="Teague B."/>
            <person name="Potamousis K."/>
            <person name="Churas C."/>
            <person name="Place M."/>
            <person name="Herschleb J."/>
            <person name="Runnheim R."/>
            <person name="Forrest D."/>
            <person name="Amos-Landgraf J."/>
            <person name="Schwartz D.C."/>
            <person name="Cheng Z."/>
            <person name="Lindblad-Toh K."/>
            <person name="Eichler E.E."/>
            <person name="Ponting C.P."/>
        </authorList>
    </citation>
    <scope>NUCLEOTIDE SEQUENCE [LARGE SCALE GENOMIC DNA]</scope>
    <source>
        <strain evidence="2 4">C57BL/6J</strain>
    </source>
</reference>
<reference evidence="2" key="3">
    <citation type="submission" date="2025-08" db="UniProtKB">
        <authorList>
            <consortium name="Ensembl"/>
        </authorList>
    </citation>
    <scope>IDENTIFICATION</scope>
    <source>
        <strain evidence="2">C57BL/6J</strain>
    </source>
</reference>
<evidence type="ECO:0000313" key="2">
    <source>
        <dbReference type="Ensembl" id="ENSMUSP00000113205.2"/>
    </source>
</evidence>
<evidence type="ECO:0000313" key="4">
    <source>
        <dbReference type="Proteomes" id="UP000000589"/>
    </source>
</evidence>
<dbReference type="VEuPathDB" id="HostDB:ENSMUSG00000000903"/>
<dbReference type="GO" id="GO:0002638">
    <property type="term" value="P:negative regulation of immunoglobulin production"/>
    <property type="evidence" value="ECO:0000266"/>
    <property type="project" value="MGI"/>
</dbReference>
<dbReference type="Reactome" id="R-MMU-202733">
    <property type="pathway name" value="Cell surface interactions at the vascular wall"/>
</dbReference>
<dbReference type="SMR" id="D3Z6J4"/>
<dbReference type="GO" id="GO:0005783">
    <property type="term" value="C:endoplasmic reticulum"/>
    <property type="evidence" value="ECO:0000266"/>
    <property type="project" value="MGI"/>
</dbReference>
<reference evidence="2 4" key="2">
    <citation type="journal article" date="2011" name="PLoS Biol.">
        <title>Modernizing reference genome assemblies.</title>
        <authorList>
            <person name="Church D.M."/>
            <person name="Schneider V.A."/>
            <person name="Graves T."/>
            <person name="Auger K."/>
            <person name="Cunningham F."/>
            <person name="Bouk N."/>
            <person name="Chen H.C."/>
            <person name="Agarwala R."/>
            <person name="McLaren W.M."/>
            <person name="Ritchie G.R."/>
            <person name="Albracht D."/>
            <person name="Kremitzki M."/>
            <person name="Rock S."/>
            <person name="Kotkiewicz H."/>
            <person name="Kremitzki C."/>
            <person name="Wollam A."/>
            <person name="Trani L."/>
            <person name="Fulton L."/>
            <person name="Fulton R."/>
            <person name="Matthews L."/>
            <person name="Whitehead S."/>
            <person name="Chow W."/>
            <person name="Torrance J."/>
            <person name="Dunn M."/>
            <person name="Harden G."/>
            <person name="Threadgold G."/>
            <person name="Wood J."/>
            <person name="Collins J."/>
            <person name="Heath P."/>
            <person name="Griffiths G."/>
            <person name="Pelan S."/>
            <person name="Grafham D."/>
            <person name="Eichler E.E."/>
            <person name="Weinstock G."/>
            <person name="Mardis E.R."/>
            <person name="Wilson R.K."/>
            <person name="Howe K."/>
            <person name="Flicek P."/>
            <person name="Hubbard T."/>
        </authorList>
    </citation>
    <scope>NUCLEOTIDE SEQUENCE [LARGE SCALE GENOMIC DNA]</scope>
    <source>
        <strain evidence="2 4">C57BL/6J</strain>
    </source>
</reference>
<proteinExistence type="predicted"/>
<dbReference type="ExpressionAtlas" id="D3Z6J4">
    <property type="expression patterns" value="baseline and differential"/>
</dbReference>
<dbReference type="GO" id="GO:0019814">
    <property type="term" value="C:immunoglobulin complex"/>
    <property type="evidence" value="ECO:0000318"/>
    <property type="project" value="GO_Central"/>
</dbReference>
<protein>
    <submittedName>
        <fullName evidence="2">V-set pre-B cell surrogate light chain 3</fullName>
    </submittedName>
</protein>
<dbReference type="InterPro" id="IPR013106">
    <property type="entry name" value="Ig_V-set"/>
</dbReference>